<feature type="non-terminal residue" evidence="2">
    <location>
        <position position="67"/>
    </location>
</feature>
<reference evidence="2" key="1">
    <citation type="submission" date="2020-02" db="EMBL/GenBank/DDBJ databases">
        <authorList>
            <person name="Meier V. D."/>
        </authorList>
    </citation>
    <scope>NUCLEOTIDE SEQUENCE</scope>
    <source>
        <strain evidence="2">AVDCRST_MAG79</strain>
    </source>
</reference>
<sequence length="67" mass="6521">RDHLSVGGRPPGGGLGGVAAPDVARAAGGPPADGGGPDRHHPGRSCGRPGRGTRSDPAATARRPARL</sequence>
<feature type="compositionally biased region" description="Low complexity" evidence="1">
    <location>
        <begin position="18"/>
        <end position="30"/>
    </location>
</feature>
<evidence type="ECO:0000256" key="1">
    <source>
        <dbReference type="SAM" id="MobiDB-lite"/>
    </source>
</evidence>
<organism evidence="2">
    <name type="scientific">uncultured Thermoleophilia bacterium</name>
    <dbReference type="NCBI Taxonomy" id="1497501"/>
    <lineage>
        <taxon>Bacteria</taxon>
        <taxon>Bacillati</taxon>
        <taxon>Actinomycetota</taxon>
        <taxon>Thermoleophilia</taxon>
        <taxon>environmental samples</taxon>
    </lineage>
</organism>
<feature type="region of interest" description="Disordered" evidence="1">
    <location>
        <begin position="1"/>
        <end position="67"/>
    </location>
</feature>
<dbReference type="EMBL" id="CADCWC010000189">
    <property type="protein sequence ID" value="CAA9533841.1"/>
    <property type="molecule type" value="Genomic_DNA"/>
</dbReference>
<gene>
    <name evidence="2" type="ORF">AVDCRST_MAG79-1159</name>
</gene>
<accession>A0A6J4TVV4</accession>
<proteinExistence type="predicted"/>
<name>A0A6J4TVV4_9ACTN</name>
<evidence type="ECO:0000313" key="2">
    <source>
        <dbReference type="EMBL" id="CAA9533841.1"/>
    </source>
</evidence>
<dbReference type="AlphaFoldDB" id="A0A6J4TVV4"/>
<protein>
    <submittedName>
        <fullName evidence="2">Uncharacterized protein RSP_6119</fullName>
    </submittedName>
</protein>
<feature type="non-terminal residue" evidence="2">
    <location>
        <position position="1"/>
    </location>
</feature>